<protein>
    <submittedName>
        <fullName evidence="1">Uncharacterized protein</fullName>
    </submittedName>
</protein>
<reference evidence="1 2" key="1">
    <citation type="submission" date="2019-07" db="EMBL/GenBank/DDBJ databases">
        <title>WGS assembly of Gossypium tomentosum.</title>
        <authorList>
            <person name="Chen Z.J."/>
            <person name="Sreedasyam A."/>
            <person name="Ando A."/>
            <person name="Song Q."/>
            <person name="De L."/>
            <person name="Hulse-Kemp A."/>
            <person name="Ding M."/>
            <person name="Ye W."/>
            <person name="Kirkbride R."/>
            <person name="Jenkins J."/>
            <person name="Plott C."/>
            <person name="Lovell J."/>
            <person name="Lin Y.-M."/>
            <person name="Vaughn R."/>
            <person name="Liu B."/>
            <person name="Li W."/>
            <person name="Simpson S."/>
            <person name="Scheffler B."/>
            <person name="Saski C."/>
            <person name="Grover C."/>
            <person name="Hu G."/>
            <person name="Conover J."/>
            <person name="Carlson J."/>
            <person name="Shu S."/>
            <person name="Boston L."/>
            <person name="Williams M."/>
            <person name="Peterson D."/>
            <person name="Mcgee K."/>
            <person name="Jones D."/>
            <person name="Wendel J."/>
            <person name="Stelly D."/>
            <person name="Grimwood J."/>
            <person name="Schmutz J."/>
        </authorList>
    </citation>
    <scope>NUCLEOTIDE SEQUENCE [LARGE SCALE GENOMIC DNA]</scope>
    <source>
        <strain evidence="1">7179.01</strain>
    </source>
</reference>
<evidence type="ECO:0000313" key="2">
    <source>
        <dbReference type="Proteomes" id="UP000322667"/>
    </source>
</evidence>
<name>A0A5D2MD08_GOSTO</name>
<sequence>MAVTVVSWWWCDSRRWLGRATPAAAVASANCADCCQRDQNVMAAKLLGSKRNFYKV</sequence>
<dbReference type="EMBL" id="CM017623">
    <property type="protein sequence ID" value="TYH89276.1"/>
    <property type="molecule type" value="Genomic_DNA"/>
</dbReference>
<dbReference type="Proteomes" id="UP000322667">
    <property type="component" value="Chromosome D01"/>
</dbReference>
<organism evidence="1 2">
    <name type="scientific">Gossypium tomentosum</name>
    <name type="common">Hawaiian cotton</name>
    <name type="synonym">Gossypium sandvicense</name>
    <dbReference type="NCBI Taxonomy" id="34277"/>
    <lineage>
        <taxon>Eukaryota</taxon>
        <taxon>Viridiplantae</taxon>
        <taxon>Streptophyta</taxon>
        <taxon>Embryophyta</taxon>
        <taxon>Tracheophyta</taxon>
        <taxon>Spermatophyta</taxon>
        <taxon>Magnoliopsida</taxon>
        <taxon>eudicotyledons</taxon>
        <taxon>Gunneridae</taxon>
        <taxon>Pentapetalae</taxon>
        <taxon>rosids</taxon>
        <taxon>malvids</taxon>
        <taxon>Malvales</taxon>
        <taxon>Malvaceae</taxon>
        <taxon>Malvoideae</taxon>
        <taxon>Gossypium</taxon>
    </lineage>
</organism>
<proteinExistence type="predicted"/>
<keyword evidence="2" id="KW-1185">Reference proteome</keyword>
<gene>
    <name evidence="1" type="ORF">ES332_D01G248000v1</name>
</gene>
<dbReference type="AlphaFoldDB" id="A0A5D2MD08"/>
<evidence type="ECO:0000313" key="1">
    <source>
        <dbReference type="EMBL" id="TYH89276.1"/>
    </source>
</evidence>
<accession>A0A5D2MD08</accession>